<keyword evidence="2" id="KW-1185">Reference proteome</keyword>
<evidence type="ECO:0000313" key="1">
    <source>
        <dbReference type="EMBL" id="GAA4073019.1"/>
    </source>
</evidence>
<reference evidence="2" key="1">
    <citation type="journal article" date="2019" name="Int. J. Syst. Evol. Microbiol.">
        <title>The Global Catalogue of Microorganisms (GCM) 10K type strain sequencing project: providing services to taxonomists for standard genome sequencing and annotation.</title>
        <authorList>
            <consortium name="The Broad Institute Genomics Platform"/>
            <consortium name="The Broad Institute Genome Sequencing Center for Infectious Disease"/>
            <person name="Wu L."/>
            <person name="Ma J."/>
        </authorList>
    </citation>
    <scope>NUCLEOTIDE SEQUENCE [LARGE SCALE GENOMIC DNA]</scope>
    <source>
        <strain evidence="2">JCM 16702</strain>
    </source>
</reference>
<name>A0ABP7VSM3_9ACTN</name>
<proteinExistence type="predicted"/>
<dbReference type="EMBL" id="BAAAZG010000018">
    <property type="protein sequence ID" value="GAA4073019.1"/>
    <property type="molecule type" value="Genomic_DNA"/>
</dbReference>
<dbReference type="RefSeq" id="WP_344947261.1">
    <property type="nucleotide sequence ID" value="NZ_BAAAZG010000018.1"/>
</dbReference>
<dbReference type="Proteomes" id="UP001500683">
    <property type="component" value="Unassembled WGS sequence"/>
</dbReference>
<sequence>MLRRWHHVTGLALAAALITSSCGDKEPEGPTVIEAEQTLKAHINKLVGTGVGNVRHVKVIDPGGRNVPCGKDKAKRTYAVSGDKNDPKKDDLSFNSTDLANHMFANLIANVGEYDVVDPDRDGAITKTRNSATHTNITIRAHGERVVEIYGSTDCLPSG</sequence>
<dbReference type="PROSITE" id="PS51257">
    <property type="entry name" value="PROKAR_LIPOPROTEIN"/>
    <property type="match status" value="1"/>
</dbReference>
<protein>
    <submittedName>
        <fullName evidence="1">Uncharacterized protein</fullName>
    </submittedName>
</protein>
<evidence type="ECO:0000313" key="2">
    <source>
        <dbReference type="Proteomes" id="UP001500683"/>
    </source>
</evidence>
<gene>
    <name evidence="1" type="ORF">GCM10022214_31730</name>
</gene>
<organism evidence="1 2">
    <name type="scientific">Actinomadura miaoliensis</name>
    <dbReference type="NCBI Taxonomy" id="430685"/>
    <lineage>
        <taxon>Bacteria</taxon>
        <taxon>Bacillati</taxon>
        <taxon>Actinomycetota</taxon>
        <taxon>Actinomycetes</taxon>
        <taxon>Streptosporangiales</taxon>
        <taxon>Thermomonosporaceae</taxon>
        <taxon>Actinomadura</taxon>
    </lineage>
</organism>
<comment type="caution">
    <text evidence="1">The sequence shown here is derived from an EMBL/GenBank/DDBJ whole genome shotgun (WGS) entry which is preliminary data.</text>
</comment>
<accession>A0ABP7VSM3</accession>